<dbReference type="InterPro" id="IPR025332">
    <property type="entry name" value="DUF4238"/>
</dbReference>
<dbReference type="STRING" id="69279.BG36_19890"/>
<reference evidence="1 2" key="1">
    <citation type="submission" date="2014-02" db="EMBL/GenBank/DDBJ databases">
        <title>Aquamicrobium defluvii Genome sequencing.</title>
        <authorList>
            <person name="Wang X."/>
        </authorList>
    </citation>
    <scope>NUCLEOTIDE SEQUENCE [LARGE SCALE GENOMIC DNA]</scope>
    <source>
        <strain evidence="1 2">W13Z1</strain>
    </source>
</reference>
<evidence type="ECO:0000313" key="2">
    <source>
        <dbReference type="Proteomes" id="UP000019849"/>
    </source>
</evidence>
<sequence length="162" mass="18834">MAITRDNHFVPQWHQRGFLEPGRSTLAYLDLAPPTKVLACGRVIEERSLFDAPTKRCFFQTDLYSTFFGTEVNDEIERKLFGDIDTRGSQAVRAFAGTDIAAWHEHFGTFFEYIDTQKLRTPKGLAWLRAQYPALHQNELMMEMQGIRMLHTTIWTESVDFR</sequence>
<name>A0A011U5X3_9HYPH</name>
<evidence type="ECO:0008006" key="3">
    <source>
        <dbReference type="Google" id="ProtNLM"/>
    </source>
</evidence>
<dbReference type="HOGENOM" id="CLU_1631959_0_0_5"/>
<dbReference type="EMBL" id="JENY01000049">
    <property type="protein sequence ID" value="EXL01278.1"/>
    <property type="molecule type" value="Genomic_DNA"/>
</dbReference>
<organism evidence="1 2">
    <name type="scientific">Aquamicrobium defluvii</name>
    <dbReference type="NCBI Taxonomy" id="69279"/>
    <lineage>
        <taxon>Bacteria</taxon>
        <taxon>Pseudomonadati</taxon>
        <taxon>Pseudomonadota</taxon>
        <taxon>Alphaproteobacteria</taxon>
        <taxon>Hyphomicrobiales</taxon>
        <taxon>Phyllobacteriaceae</taxon>
        <taxon>Aquamicrobium</taxon>
    </lineage>
</organism>
<dbReference type="PATRIC" id="fig|69279.3.peg.4823"/>
<proteinExistence type="predicted"/>
<accession>A0A011U5X3</accession>
<gene>
    <name evidence="1" type="ORF">BG36_19890</name>
</gene>
<dbReference type="Proteomes" id="UP000019849">
    <property type="component" value="Unassembled WGS sequence"/>
</dbReference>
<dbReference type="Pfam" id="PF14022">
    <property type="entry name" value="DUF4238"/>
    <property type="match status" value="1"/>
</dbReference>
<dbReference type="eggNOG" id="ENOG502ZCCE">
    <property type="taxonomic scope" value="Bacteria"/>
</dbReference>
<comment type="caution">
    <text evidence="1">The sequence shown here is derived from an EMBL/GenBank/DDBJ whole genome shotgun (WGS) entry which is preliminary data.</text>
</comment>
<dbReference type="AlphaFoldDB" id="A0A011U5X3"/>
<evidence type="ECO:0000313" key="1">
    <source>
        <dbReference type="EMBL" id="EXL01278.1"/>
    </source>
</evidence>
<protein>
    <recommendedName>
        <fullName evidence="3">DUF4238 domain-containing protein</fullName>
    </recommendedName>
</protein>